<evidence type="ECO:0000313" key="3">
    <source>
        <dbReference type="EMBL" id="GBG63811.1"/>
    </source>
</evidence>
<evidence type="ECO:0000256" key="1">
    <source>
        <dbReference type="SAM" id="MobiDB-lite"/>
    </source>
</evidence>
<feature type="region of interest" description="Disordered" evidence="1">
    <location>
        <begin position="98"/>
        <end position="128"/>
    </location>
</feature>
<feature type="transmembrane region" description="Helical" evidence="2">
    <location>
        <begin position="288"/>
        <end position="308"/>
    </location>
</feature>
<dbReference type="PANTHER" id="PTHR36007:SF2">
    <property type="entry name" value="TRANSPORT PROTEIN-RELATED"/>
    <property type="match status" value="1"/>
</dbReference>
<proteinExistence type="predicted"/>
<dbReference type="GO" id="GO:0009507">
    <property type="term" value="C:chloroplast"/>
    <property type="evidence" value="ECO:0007669"/>
    <property type="project" value="TreeGrafter"/>
</dbReference>
<dbReference type="Pfam" id="PF06695">
    <property type="entry name" value="Sm_multidrug_ex"/>
    <property type="match status" value="1"/>
</dbReference>
<keyword evidence="2" id="KW-0812">Transmembrane</keyword>
<evidence type="ECO:0000313" key="4">
    <source>
        <dbReference type="Proteomes" id="UP000265515"/>
    </source>
</evidence>
<feature type="transmembrane region" description="Helical" evidence="2">
    <location>
        <begin position="345"/>
        <end position="372"/>
    </location>
</feature>
<dbReference type="Gramene" id="GBG63811">
    <property type="protein sequence ID" value="GBG63811"/>
    <property type="gene ID" value="CBR_g39595"/>
</dbReference>
<feature type="transmembrane region" description="Helical" evidence="2">
    <location>
        <begin position="260"/>
        <end position="282"/>
    </location>
</feature>
<protein>
    <recommendedName>
        <fullName evidence="5">Small multi-drug export protein</fullName>
    </recommendedName>
</protein>
<reference evidence="3 4" key="1">
    <citation type="journal article" date="2018" name="Cell">
        <title>The Chara Genome: Secondary Complexity and Implications for Plant Terrestrialization.</title>
        <authorList>
            <person name="Nishiyama T."/>
            <person name="Sakayama H."/>
            <person name="Vries J.D."/>
            <person name="Buschmann H."/>
            <person name="Saint-Marcoux D."/>
            <person name="Ullrich K.K."/>
            <person name="Haas F.B."/>
            <person name="Vanderstraeten L."/>
            <person name="Becker D."/>
            <person name="Lang D."/>
            <person name="Vosolsobe S."/>
            <person name="Rombauts S."/>
            <person name="Wilhelmsson P.K.I."/>
            <person name="Janitza P."/>
            <person name="Kern R."/>
            <person name="Heyl A."/>
            <person name="Rumpler F."/>
            <person name="Villalobos L.I.A.C."/>
            <person name="Clay J.M."/>
            <person name="Skokan R."/>
            <person name="Toyoda A."/>
            <person name="Suzuki Y."/>
            <person name="Kagoshima H."/>
            <person name="Schijlen E."/>
            <person name="Tajeshwar N."/>
            <person name="Catarino B."/>
            <person name="Hetherington A.J."/>
            <person name="Saltykova A."/>
            <person name="Bonnot C."/>
            <person name="Breuninger H."/>
            <person name="Symeonidi A."/>
            <person name="Radhakrishnan G.V."/>
            <person name="Van Nieuwerburgh F."/>
            <person name="Deforce D."/>
            <person name="Chang C."/>
            <person name="Karol K.G."/>
            <person name="Hedrich R."/>
            <person name="Ulvskov P."/>
            <person name="Glockner G."/>
            <person name="Delwiche C.F."/>
            <person name="Petrasek J."/>
            <person name="Van de Peer Y."/>
            <person name="Friml J."/>
            <person name="Beilby M."/>
            <person name="Dolan L."/>
            <person name="Kohara Y."/>
            <person name="Sugano S."/>
            <person name="Fujiyama A."/>
            <person name="Delaux P.-M."/>
            <person name="Quint M."/>
            <person name="TheiBen G."/>
            <person name="Hagemann M."/>
            <person name="Harholt J."/>
            <person name="Dunand C."/>
            <person name="Zachgo S."/>
            <person name="Langdale J."/>
            <person name="Maumus F."/>
            <person name="Straeten D.V.D."/>
            <person name="Gould S.B."/>
            <person name="Rensing S.A."/>
        </authorList>
    </citation>
    <scope>NUCLEOTIDE SEQUENCE [LARGE SCALE GENOMIC DNA]</scope>
    <source>
        <strain evidence="3 4">S276</strain>
    </source>
</reference>
<dbReference type="AlphaFoldDB" id="A0A388K185"/>
<keyword evidence="2" id="KW-1133">Transmembrane helix</keyword>
<organism evidence="3 4">
    <name type="scientific">Chara braunii</name>
    <name type="common">Braun's stonewort</name>
    <dbReference type="NCBI Taxonomy" id="69332"/>
    <lineage>
        <taxon>Eukaryota</taxon>
        <taxon>Viridiplantae</taxon>
        <taxon>Streptophyta</taxon>
        <taxon>Charophyceae</taxon>
        <taxon>Charales</taxon>
        <taxon>Characeae</taxon>
        <taxon>Chara</taxon>
    </lineage>
</organism>
<comment type="caution">
    <text evidence="3">The sequence shown here is derived from an EMBL/GenBank/DDBJ whole genome shotgun (WGS) entry which is preliminary data.</text>
</comment>
<keyword evidence="2" id="KW-0472">Membrane</keyword>
<evidence type="ECO:0000256" key="2">
    <source>
        <dbReference type="SAM" id="Phobius"/>
    </source>
</evidence>
<feature type="transmembrane region" description="Helical" evidence="2">
    <location>
        <begin position="404"/>
        <end position="422"/>
    </location>
</feature>
<accession>A0A388K185</accession>
<keyword evidence="4" id="KW-1185">Reference proteome</keyword>
<name>A0A388K185_CHABU</name>
<dbReference type="Proteomes" id="UP000265515">
    <property type="component" value="Unassembled WGS sequence"/>
</dbReference>
<sequence length="442" mass="46920">MAPAVVACRTALSSLQTANAGLSDGGIWTLGGIPRPLHRLSTWQCRSSGLSIRSVDRRRKKLHRVFTEVRDGGADGGDGGGDGGSTAAIANCNCSKQTGRRGGGGGGGSRDKRRRRMGRDERWRLGRGGSADAREYPQLCSSCCSCSSSSRSSDLFLTSEEQEEEEEKEEEEVVVIAQGAPSASPVVFLELQRRGLQKVPLRVPIKLLAKLALASLLAAPLLDYVFPKLASAAAQTLAQSSLGLRVAAALRSSNWPDSAIIFVISMLPVLELRGAVPVGYWMGLDPGVTIPVSIIGNMVPVPIILLYLGKLSSFLIEKSALAARFFDFLFEHTRAKAGPIAEFKWLGLMLFVAVPLPGTGAWSGAIAAHILGMPFWDAMSANFVGVVLAGLIMNMFCTVGLRQAIVVGIGLFILSSGIWSVLRLVRKKLGYGAGDKDATPAA</sequence>
<feature type="transmembrane region" description="Helical" evidence="2">
    <location>
        <begin position="378"/>
        <end position="397"/>
    </location>
</feature>
<gene>
    <name evidence="3" type="ORF">CBR_g39595</name>
</gene>
<feature type="region of interest" description="Disordered" evidence="1">
    <location>
        <begin position="147"/>
        <end position="170"/>
    </location>
</feature>
<dbReference type="InterPro" id="IPR009577">
    <property type="entry name" value="Sm_multidrug_ex"/>
</dbReference>
<dbReference type="PANTHER" id="PTHR36007">
    <property type="entry name" value="TRANSPORT PROTEIN-RELATED"/>
    <property type="match status" value="1"/>
</dbReference>
<evidence type="ECO:0008006" key="5">
    <source>
        <dbReference type="Google" id="ProtNLM"/>
    </source>
</evidence>
<feature type="compositionally biased region" description="Acidic residues" evidence="1">
    <location>
        <begin position="160"/>
        <end position="170"/>
    </location>
</feature>
<dbReference type="OrthoDB" id="2018918at2759"/>
<dbReference type="EMBL" id="BFEA01000043">
    <property type="protein sequence ID" value="GBG63811.1"/>
    <property type="molecule type" value="Genomic_DNA"/>
</dbReference>